<dbReference type="Proteomes" id="UP000675554">
    <property type="component" value="Unassembled WGS sequence"/>
</dbReference>
<evidence type="ECO:0000313" key="1">
    <source>
        <dbReference type="EMBL" id="MBR7677237.1"/>
    </source>
</evidence>
<protein>
    <submittedName>
        <fullName evidence="1">Uncharacterized protein</fullName>
    </submittedName>
</protein>
<proteinExistence type="predicted"/>
<comment type="caution">
    <text evidence="1">The sequence shown here is derived from an EMBL/GenBank/DDBJ whole genome shotgun (WGS) entry which is preliminary data.</text>
</comment>
<gene>
    <name evidence="1" type="ORF">KDA82_30440</name>
</gene>
<reference evidence="1" key="1">
    <citation type="submission" date="2021-04" db="EMBL/GenBank/DDBJ databases">
        <title>Sequencing of actinobacteria type strains.</title>
        <authorList>
            <person name="Nguyen G.-S."/>
            <person name="Wentzel A."/>
        </authorList>
    </citation>
    <scope>NUCLEOTIDE SEQUENCE</scope>
    <source>
        <strain evidence="1">DSM 42095</strain>
    </source>
</reference>
<accession>A0A8T4J4Q3</accession>
<keyword evidence="2" id="KW-1185">Reference proteome</keyword>
<organism evidence="1 2">
    <name type="scientific">Streptomyces daliensis</name>
    <dbReference type="NCBI Taxonomy" id="299421"/>
    <lineage>
        <taxon>Bacteria</taxon>
        <taxon>Bacillati</taxon>
        <taxon>Actinomycetota</taxon>
        <taxon>Actinomycetes</taxon>
        <taxon>Kitasatosporales</taxon>
        <taxon>Streptomycetaceae</taxon>
        <taxon>Streptomyces</taxon>
    </lineage>
</organism>
<sequence>MIPRPRAALCAARERGGCGGGPDGPGGRAEALEMPEDAGLALLRRPEVHTGPVAHDPARRRLQLLVPEGSAEELPGLLEWLEWRGIELELSARAPFDPREAAIWLRPPEPGRDADHVDLVRLVSAAATECHRARLTRTAVLRVRKPGEISRWPSRTPRGYWREHGRGH</sequence>
<dbReference type="EMBL" id="JAGSMN010000872">
    <property type="protein sequence ID" value="MBR7677237.1"/>
    <property type="molecule type" value="Genomic_DNA"/>
</dbReference>
<evidence type="ECO:0000313" key="2">
    <source>
        <dbReference type="Proteomes" id="UP000675554"/>
    </source>
</evidence>
<name>A0A8T4J4Q3_9ACTN</name>
<dbReference type="AlphaFoldDB" id="A0A8T4J4Q3"/>